<evidence type="ECO:0000256" key="4">
    <source>
        <dbReference type="ARBA" id="ARBA00022670"/>
    </source>
</evidence>
<dbReference type="GO" id="GO:0005737">
    <property type="term" value="C:cytoplasm"/>
    <property type="evidence" value="ECO:0007669"/>
    <property type="project" value="TreeGrafter"/>
</dbReference>
<dbReference type="GO" id="GO:0016020">
    <property type="term" value="C:membrane"/>
    <property type="evidence" value="ECO:0007669"/>
    <property type="project" value="UniProtKB-SubCell"/>
</dbReference>
<feature type="binding site" evidence="16">
    <location>
        <position position="227"/>
    </location>
    <ligand>
        <name>Zn(2+)</name>
        <dbReference type="ChEBI" id="CHEBI:29105"/>
        <note>catalytic</note>
    </ligand>
</feature>
<keyword evidence="12" id="KW-0865">Zymogen</keyword>
<evidence type="ECO:0000256" key="11">
    <source>
        <dbReference type="ARBA" id="ARBA00023136"/>
    </source>
</evidence>
<evidence type="ECO:0000256" key="2">
    <source>
        <dbReference type="ARBA" id="ARBA00004370"/>
    </source>
</evidence>
<feature type="binding site" evidence="16">
    <location>
        <position position="223"/>
    </location>
    <ligand>
        <name>Zn(2+)</name>
        <dbReference type="ChEBI" id="CHEBI:29105"/>
        <note>catalytic</note>
    </ligand>
</feature>
<dbReference type="FunFam" id="3.90.132.10:FF:000001">
    <property type="entry name" value="leishmanolysin-like peptidase isoform X2"/>
    <property type="match status" value="1"/>
</dbReference>
<comment type="cofactor">
    <cofactor evidence="16 17">
        <name>Zn(2+)</name>
        <dbReference type="ChEBI" id="CHEBI:29105"/>
    </cofactor>
    <text evidence="16 17">Binds 1 zinc ion per subunit.</text>
</comment>
<comment type="similarity">
    <text evidence="3 17">Belongs to the peptidase M8 family.</text>
</comment>
<feature type="signal peptide" evidence="17">
    <location>
        <begin position="1"/>
        <end position="22"/>
    </location>
</feature>
<evidence type="ECO:0000313" key="19">
    <source>
        <dbReference type="Proteomes" id="UP000031737"/>
    </source>
</evidence>
<evidence type="ECO:0000256" key="5">
    <source>
        <dbReference type="ARBA" id="ARBA00022723"/>
    </source>
</evidence>
<dbReference type="AlphaFoldDB" id="A0A061IW80"/>
<evidence type="ECO:0000256" key="3">
    <source>
        <dbReference type="ARBA" id="ARBA00005860"/>
    </source>
</evidence>
<dbReference type="EMBL" id="AUPL01007071">
    <property type="protein sequence ID" value="ESL05287.1"/>
    <property type="molecule type" value="Genomic_DNA"/>
</dbReference>
<keyword evidence="19" id="KW-1185">Reference proteome</keyword>
<comment type="catalytic activity">
    <reaction evidence="1">
        <text>Preference for hydrophobic residues at P1 and P1' and basic residues at P2' and P3'. A model nonapeptide is cleaved at -Ala-Tyr-|-Leu-Lys-Lys-.</text>
        <dbReference type="EC" id="3.4.24.36"/>
    </reaction>
</comment>
<dbReference type="Gene3D" id="3.90.132.10">
    <property type="entry name" value="Leishmanolysin , domain 2"/>
    <property type="match status" value="1"/>
</dbReference>
<proteinExistence type="inferred from homology"/>
<evidence type="ECO:0000256" key="10">
    <source>
        <dbReference type="ARBA" id="ARBA00023049"/>
    </source>
</evidence>
<dbReference type="SUPFAM" id="SSF55486">
    <property type="entry name" value="Metalloproteases ('zincins'), catalytic domain"/>
    <property type="match status" value="1"/>
</dbReference>
<comment type="subcellular location">
    <subcellularLocation>
        <location evidence="2">Membrane</location>
    </subcellularLocation>
</comment>
<keyword evidence="13" id="KW-1015">Disulfide bond</keyword>
<evidence type="ECO:0000256" key="12">
    <source>
        <dbReference type="ARBA" id="ARBA00023145"/>
    </source>
</evidence>
<dbReference type="Proteomes" id="UP000031737">
    <property type="component" value="Unassembled WGS sequence"/>
</dbReference>
<dbReference type="MEROPS" id="M08.001"/>
<evidence type="ECO:0000313" key="18">
    <source>
        <dbReference type="EMBL" id="ESL05287.1"/>
    </source>
</evidence>
<feature type="chain" id="PRO_5023976243" description="Leishmanolysin-like peptidase" evidence="17">
    <location>
        <begin position="23"/>
        <end position="453"/>
    </location>
</feature>
<evidence type="ECO:0000256" key="1">
    <source>
        <dbReference type="ARBA" id="ARBA00001249"/>
    </source>
</evidence>
<dbReference type="GO" id="GO:0004222">
    <property type="term" value="F:metalloendopeptidase activity"/>
    <property type="evidence" value="ECO:0007669"/>
    <property type="project" value="UniProtKB-UniRule"/>
</dbReference>
<dbReference type="VEuPathDB" id="TriTrypDB:TRSC58_07071"/>
<keyword evidence="9" id="KW-0130">Cell adhesion</keyword>
<dbReference type="OrthoDB" id="250393at2759"/>
<evidence type="ECO:0000256" key="9">
    <source>
        <dbReference type="ARBA" id="ARBA00022889"/>
    </source>
</evidence>
<evidence type="ECO:0000256" key="17">
    <source>
        <dbReference type="RuleBase" id="RU366077"/>
    </source>
</evidence>
<evidence type="ECO:0000256" key="6">
    <source>
        <dbReference type="ARBA" id="ARBA00022729"/>
    </source>
</evidence>
<dbReference type="GO" id="GO:0046872">
    <property type="term" value="F:metal ion binding"/>
    <property type="evidence" value="ECO:0007669"/>
    <property type="project" value="UniProtKB-KW"/>
</dbReference>
<comment type="caution">
    <text evidence="18">The sequence shown here is derived from an EMBL/GenBank/DDBJ whole genome shotgun (WGS) entry which is preliminary data.</text>
</comment>
<dbReference type="GO" id="GO:0007155">
    <property type="term" value="P:cell adhesion"/>
    <property type="evidence" value="ECO:0007669"/>
    <property type="project" value="UniProtKB-KW"/>
</dbReference>
<keyword evidence="10 16" id="KW-0482">Metalloprotease</keyword>
<protein>
    <recommendedName>
        <fullName evidence="17">Leishmanolysin-like peptidase</fullName>
        <ecNumber evidence="17">3.4.24.-</ecNumber>
    </recommendedName>
</protein>
<evidence type="ECO:0000256" key="16">
    <source>
        <dbReference type="PIRSR" id="PIRSR601577-2"/>
    </source>
</evidence>
<evidence type="ECO:0000256" key="8">
    <source>
        <dbReference type="ARBA" id="ARBA00022833"/>
    </source>
</evidence>
<sequence>MRHTPHIPLLLLLLCCCTGAFAAAEHRCIFDRISREAGPPMRAIVRELLAQERGGTQVLTVFVPDWAPIRFKVFSEDMNNSSRYCTAAGESRPDFRGGTLVCREQDVLTAEKKSIILNQMFPRAIQLHVDRLHVQPFTGSAIVPSFTPGTICGNFEIPSSHHTTGVFGADMFLYAAGAPIGDSTRVWSVPCATLRGERTVIGVINIGPDSVTESEFSVRIVAHEIAHALGFGRRFFEARNMTQTIPEVRGKENVLVVSSPKTLEKTRAHFNCTSAPGMELEDEGGDGTARSHWKRRNAKDELMAGLAGAGYYTALTMAAFEDMGFYRAQWGMAERMPWGGNSGCELLTQKCLTNGVTRYPKMFCRARRRLPVCTSDRLALGTCITTTYPDPLPAQFQYFRNPRRGGFLGDLMDYCPFIRGYKYTRCIDGRAEVMPGSRIGPKVQGDLKGEWAA</sequence>
<dbReference type="PANTHER" id="PTHR10942:SF0">
    <property type="entry name" value="LEISHMANOLYSIN-LIKE PEPTIDASE"/>
    <property type="match status" value="1"/>
</dbReference>
<reference evidence="18 19" key="1">
    <citation type="submission" date="2013-07" db="EMBL/GenBank/DDBJ databases">
        <authorList>
            <person name="Stoco P.H."/>
            <person name="Wagner G."/>
            <person name="Gerber A."/>
            <person name="Zaha A."/>
            <person name="Thompson C."/>
            <person name="Bartholomeu D.C."/>
            <person name="Luckemeyer D.D."/>
            <person name="Bahia D."/>
            <person name="Loreto E."/>
            <person name="Prestes E.B."/>
            <person name="Lima F.M."/>
            <person name="Rodrigues-Luiz G."/>
            <person name="Vallejo G.A."/>
            <person name="Filho J.F."/>
            <person name="Monteiro K.M."/>
            <person name="Tyler K.M."/>
            <person name="de Almeida L.G."/>
            <person name="Ortiz M.F."/>
            <person name="Siervo M.A."/>
            <person name="de Moraes M.H."/>
            <person name="Cunha O.L."/>
            <person name="Mendonca-Neto R."/>
            <person name="Silva R."/>
            <person name="Teixeira S.M."/>
            <person name="Murta S.M."/>
            <person name="Sincero T.C."/>
            <person name="Mendes T.A."/>
            <person name="Urmenyi T.P."/>
            <person name="Silva V.G."/>
            <person name="da Rocha W.D."/>
            <person name="Andersson B."/>
            <person name="Romanha A.J."/>
            <person name="Steindel M."/>
            <person name="de Vasconcelos A.T."/>
            <person name="Grisard E.C."/>
        </authorList>
    </citation>
    <scope>NUCLEOTIDE SEQUENCE [LARGE SCALE GENOMIC DNA]</scope>
    <source>
        <strain evidence="18 19">SC58</strain>
    </source>
</reference>
<dbReference type="Gene3D" id="3.10.170.20">
    <property type="match status" value="1"/>
</dbReference>
<feature type="active site" evidence="15">
    <location>
        <position position="224"/>
    </location>
</feature>
<keyword evidence="4 17" id="KW-0645">Protease</keyword>
<dbReference type="PANTHER" id="PTHR10942">
    <property type="entry name" value="LEISHMANOLYSIN-LIKE PEPTIDASE"/>
    <property type="match status" value="1"/>
</dbReference>
<gene>
    <name evidence="18" type="ORF">TRSC58_07071</name>
</gene>
<evidence type="ECO:0000256" key="15">
    <source>
        <dbReference type="PIRSR" id="PIRSR601577-1"/>
    </source>
</evidence>
<dbReference type="GO" id="GO:0006508">
    <property type="term" value="P:proteolysis"/>
    <property type="evidence" value="ECO:0007669"/>
    <property type="project" value="UniProtKB-KW"/>
</dbReference>
<dbReference type="PRINTS" id="PR00782">
    <property type="entry name" value="LSHMANOLYSIN"/>
</dbReference>
<evidence type="ECO:0000256" key="7">
    <source>
        <dbReference type="ARBA" id="ARBA00022801"/>
    </source>
</evidence>
<dbReference type="InterPro" id="IPR001577">
    <property type="entry name" value="Peptidase_M8"/>
</dbReference>
<organism evidence="18 19">
    <name type="scientific">Trypanosoma rangeli SC58</name>
    <dbReference type="NCBI Taxonomy" id="429131"/>
    <lineage>
        <taxon>Eukaryota</taxon>
        <taxon>Discoba</taxon>
        <taxon>Euglenozoa</taxon>
        <taxon>Kinetoplastea</taxon>
        <taxon>Metakinetoplastina</taxon>
        <taxon>Trypanosomatida</taxon>
        <taxon>Trypanosomatidae</taxon>
        <taxon>Trypanosoma</taxon>
        <taxon>Herpetosoma</taxon>
    </lineage>
</organism>
<accession>A0A061IW80</accession>
<name>A0A061IW80_TRYRA</name>
<dbReference type="EC" id="3.4.24.-" evidence="17"/>
<feature type="binding site" evidence="16">
    <location>
        <position position="292"/>
    </location>
    <ligand>
        <name>Zn(2+)</name>
        <dbReference type="ChEBI" id="CHEBI:29105"/>
        <note>catalytic</note>
    </ligand>
</feature>
<dbReference type="Gene3D" id="2.10.55.10">
    <property type="entry name" value="Leishmanolysin domain 3"/>
    <property type="match status" value="1"/>
</dbReference>
<keyword evidence="7 17" id="KW-0378">Hydrolase</keyword>
<keyword evidence="6 17" id="KW-0732">Signal</keyword>
<keyword evidence="8 16" id="KW-0862">Zinc</keyword>
<keyword evidence="14" id="KW-0325">Glycoprotein</keyword>
<evidence type="ECO:0000256" key="14">
    <source>
        <dbReference type="ARBA" id="ARBA00023180"/>
    </source>
</evidence>
<dbReference type="Pfam" id="PF01457">
    <property type="entry name" value="Peptidase_M8"/>
    <property type="match status" value="1"/>
</dbReference>
<keyword evidence="5 16" id="KW-0479">Metal-binding</keyword>
<evidence type="ECO:0000256" key="13">
    <source>
        <dbReference type="ARBA" id="ARBA00023157"/>
    </source>
</evidence>
<keyword evidence="11" id="KW-0472">Membrane</keyword>